<evidence type="ECO:0000313" key="3">
    <source>
        <dbReference type="Proteomes" id="UP000027100"/>
    </source>
</evidence>
<proteinExistence type="predicted"/>
<organism evidence="2 3">
    <name type="scientific">Hyphomonas polymorpha PS728</name>
    <dbReference type="NCBI Taxonomy" id="1280954"/>
    <lineage>
        <taxon>Bacteria</taxon>
        <taxon>Pseudomonadati</taxon>
        <taxon>Pseudomonadota</taxon>
        <taxon>Alphaproteobacteria</taxon>
        <taxon>Hyphomonadales</taxon>
        <taxon>Hyphomonadaceae</taxon>
        <taxon>Hyphomonas</taxon>
    </lineage>
</organism>
<gene>
    <name evidence="2" type="ORF">HPO_16935</name>
</gene>
<dbReference type="OrthoDB" id="7620177at2"/>
<dbReference type="InterPro" id="IPR030972">
    <property type="entry name" value="UrcA_uranyl"/>
</dbReference>
<feature type="signal peptide" evidence="1">
    <location>
        <begin position="1"/>
        <end position="21"/>
    </location>
</feature>
<dbReference type="EMBL" id="ARYM01000026">
    <property type="protein sequence ID" value="KCZ97081.1"/>
    <property type="molecule type" value="Genomic_DNA"/>
</dbReference>
<keyword evidence="1" id="KW-0732">Signal</keyword>
<dbReference type="RefSeq" id="WP_035601429.1">
    <property type="nucleotide sequence ID" value="NZ_ARYM01000026.1"/>
</dbReference>
<evidence type="ECO:0000256" key="1">
    <source>
        <dbReference type="SAM" id="SignalP"/>
    </source>
</evidence>
<evidence type="ECO:0008006" key="4">
    <source>
        <dbReference type="Google" id="ProtNLM"/>
    </source>
</evidence>
<name>A0A062V532_9PROT</name>
<dbReference type="PATRIC" id="fig|1280954.3.peg.3418"/>
<evidence type="ECO:0000313" key="2">
    <source>
        <dbReference type="EMBL" id="KCZ97081.1"/>
    </source>
</evidence>
<sequence length="101" mass="11249">MKRFIIAAALAATTVAAPAFAASEKFEMDVNYSSKKLSTVAGAEAEYEHIRKQIEDRCVSENADIRVPRSIVETFCVRKTMDSAVRSIDSELLTQVHAERR</sequence>
<dbReference type="NCBIfam" id="TIGR04433">
    <property type="entry name" value="UrcA_uranyl"/>
    <property type="match status" value="1"/>
</dbReference>
<accession>A0A062V532</accession>
<dbReference type="AlphaFoldDB" id="A0A062V532"/>
<protein>
    <recommendedName>
        <fullName evidence="4">UrcA family protein</fullName>
    </recommendedName>
</protein>
<dbReference type="Proteomes" id="UP000027100">
    <property type="component" value="Unassembled WGS sequence"/>
</dbReference>
<reference evidence="2 3" key="1">
    <citation type="journal article" date="2014" name="Antonie Van Leeuwenhoek">
        <title>Hyphomonas beringensis sp. nov. and Hyphomonas chukchiensis sp. nov., isolated from surface seawater of the Bering Sea and Chukchi Sea.</title>
        <authorList>
            <person name="Li C."/>
            <person name="Lai Q."/>
            <person name="Li G."/>
            <person name="Dong C."/>
            <person name="Wang J."/>
            <person name="Liao Y."/>
            <person name="Shao Z."/>
        </authorList>
    </citation>
    <scope>NUCLEOTIDE SEQUENCE [LARGE SCALE GENOMIC DNA]</scope>
    <source>
        <strain evidence="2 3">PS728</strain>
    </source>
</reference>
<feature type="chain" id="PRO_5001615033" description="UrcA family protein" evidence="1">
    <location>
        <begin position="22"/>
        <end position="101"/>
    </location>
</feature>
<comment type="caution">
    <text evidence="2">The sequence shown here is derived from an EMBL/GenBank/DDBJ whole genome shotgun (WGS) entry which is preliminary data.</text>
</comment>
<keyword evidence="3" id="KW-1185">Reference proteome</keyword>